<proteinExistence type="predicted"/>
<keyword evidence="4" id="KW-1185">Reference proteome</keyword>
<evidence type="ECO:0000256" key="1">
    <source>
        <dbReference type="SAM" id="MobiDB-lite"/>
    </source>
</evidence>
<reference evidence="3" key="1">
    <citation type="journal article" date="2020" name="Fungal Divers.">
        <title>Resolving the Mortierellaceae phylogeny through synthesis of multi-gene phylogenetics and phylogenomics.</title>
        <authorList>
            <person name="Vandepol N."/>
            <person name="Liber J."/>
            <person name="Desiro A."/>
            <person name="Na H."/>
            <person name="Kennedy M."/>
            <person name="Barry K."/>
            <person name="Grigoriev I.V."/>
            <person name="Miller A.N."/>
            <person name="O'Donnell K."/>
            <person name="Stajich J.E."/>
            <person name="Bonito G."/>
        </authorList>
    </citation>
    <scope>NUCLEOTIDE SEQUENCE</scope>
    <source>
        <strain evidence="3">NVP60</strain>
    </source>
</reference>
<feature type="region of interest" description="Disordered" evidence="1">
    <location>
        <begin position="884"/>
        <end position="903"/>
    </location>
</feature>
<organism evidence="3 4">
    <name type="scientific">Linnemannia gamsii</name>
    <dbReference type="NCBI Taxonomy" id="64522"/>
    <lineage>
        <taxon>Eukaryota</taxon>
        <taxon>Fungi</taxon>
        <taxon>Fungi incertae sedis</taxon>
        <taxon>Mucoromycota</taxon>
        <taxon>Mortierellomycotina</taxon>
        <taxon>Mortierellomycetes</taxon>
        <taxon>Mortierellales</taxon>
        <taxon>Mortierellaceae</taxon>
        <taxon>Linnemannia</taxon>
    </lineage>
</organism>
<dbReference type="SMART" id="SM00128">
    <property type="entry name" value="IPPc"/>
    <property type="match status" value="1"/>
</dbReference>
<dbReference type="PANTHER" id="PTHR11200:SF275">
    <property type="entry name" value="LD06095P"/>
    <property type="match status" value="1"/>
</dbReference>
<feature type="region of interest" description="Disordered" evidence="1">
    <location>
        <begin position="132"/>
        <end position="288"/>
    </location>
</feature>
<feature type="region of interest" description="Disordered" evidence="1">
    <location>
        <begin position="478"/>
        <end position="497"/>
    </location>
</feature>
<evidence type="ECO:0000313" key="4">
    <source>
        <dbReference type="Proteomes" id="UP000823405"/>
    </source>
</evidence>
<dbReference type="PANTHER" id="PTHR11200">
    <property type="entry name" value="INOSITOL 5-PHOSPHATASE"/>
    <property type="match status" value="1"/>
</dbReference>
<dbReference type="InterPro" id="IPR000300">
    <property type="entry name" value="IPPc"/>
</dbReference>
<evidence type="ECO:0000259" key="2">
    <source>
        <dbReference type="SMART" id="SM00128"/>
    </source>
</evidence>
<dbReference type="InterPro" id="IPR036691">
    <property type="entry name" value="Endo/exonu/phosph_ase_sf"/>
</dbReference>
<dbReference type="Gene3D" id="3.60.10.10">
    <property type="entry name" value="Endonuclease/exonuclease/phosphatase"/>
    <property type="match status" value="2"/>
</dbReference>
<feature type="compositionally biased region" description="Basic residues" evidence="1">
    <location>
        <begin position="75"/>
        <end position="85"/>
    </location>
</feature>
<name>A0A9P6R7Y2_9FUNG</name>
<feature type="region of interest" description="Disordered" evidence="1">
    <location>
        <begin position="915"/>
        <end position="948"/>
    </location>
</feature>
<accession>A0A9P6R7Y2</accession>
<feature type="domain" description="Inositol polyphosphate-related phosphatase" evidence="2">
    <location>
        <begin position="278"/>
        <end position="627"/>
    </location>
</feature>
<gene>
    <name evidence="3" type="primary">INPP5E</name>
    <name evidence="3" type="ORF">BGZ97_010466</name>
</gene>
<dbReference type="GO" id="GO:0046856">
    <property type="term" value="P:phosphatidylinositol dephosphorylation"/>
    <property type="evidence" value="ECO:0007669"/>
    <property type="project" value="InterPro"/>
</dbReference>
<dbReference type="AlphaFoldDB" id="A0A9P6R7Y2"/>
<protein>
    <submittedName>
        <fullName evidence="3">Inositol polyphosphate 5-phosphatase</fullName>
    </submittedName>
</protein>
<feature type="region of interest" description="Disordered" evidence="1">
    <location>
        <begin position="761"/>
        <end position="783"/>
    </location>
</feature>
<feature type="region of interest" description="Disordered" evidence="1">
    <location>
        <begin position="953"/>
        <end position="972"/>
    </location>
</feature>
<dbReference type="Pfam" id="PF22669">
    <property type="entry name" value="Exo_endo_phos2"/>
    <property type="match status" value="1"/>
</dbReference>
<dbReference type="GO" id="GO:0004439">
    <property type="term" value="F:phosphatidylinositol-4,5-bisphosphate 5-phosphatase activity"/>
    <property type="evidence" value="ECO:0007669"/>
    <property type="project" value="TreeGrafter"/>
</dbReference>
<sequence>MRNHYDTNSDSTDLAESDNELDSRRITLRTVVRAIQWVISGPKTNGIRKVRTNDTTCDSDKDHDSDDSSQEIYAKHGKRRKRRQSAKSLSAAPPRPTISKTRLKVFVGTWNMMGQMPNIREGLTGFLDIEHQQEQQQHHHHQQSSLDPSLMTSPPILNPNPSSSPSFNLPNLEKPLPQPPHPATYPLDQVIMSPGFLAPGPASATHSNRLTTDSFTSTITPSPSQQSVVDSEVPAPPKSKRQRAGNLLKRIRNPHHGSRTDLSSTPASSSNSERRREPDITSASGSAPGILKEPFLEMNTKAPYHIIAINTQECEREIREAVLFPSKSTWERHLQTALGPDYVMIKTETMAALHIAVFIWKPIEDLVSAVDSSMVATGIGGIVGNKGAVAISVYLGSTSLLFVNAHLTAHQGNTQARNSDYKRIIQELHLNEAPKRQARGWHFKGDMKLRRHYDYPPVYLPKPGVSNNNNNVKNDNAKAKASSTTNLLDPNRPPIKKAASSSAIGLASPQPPPSEVCPDVTDQFDYTFWAGDLNYRVELSREKADECLQKGDLETMLAHDQLSIQKAAGAIFDGFMEAPIKFKPTYKFDPLVLIPADATNRQLRRNWTKTLQGRSRSMLHLREPEMPGPSPASAPTGSSLYRMENSKSCPTLSLDEHGHAAGLQNDDGGSNQDRMFESDTEGNMTDGGESESASGEPHLRRLARGLSVSRAIQSVRRRRSLALDAIQTTVRTNRLHRRSPSDDLLMTRGRTQDAAVELQGPLSATSLPSESIFQDQPRRDSGDDMMVVRPVRVQTLVALDQALHNKPVSVAACRDGANATVVQYGPVTMEQQQQQQQLLVLEQERQKLLEMVRYDSSSKQRIPSWTDRILWKATGGNYYLPAEIGDDTRSENGNAGGGSRGWSLLRKTRSRVIAEGAGSPKTPGAGDDDNCGGDGGGGGASSPNNGFMMKLSKKRTKDSSATGGEGGSGGKMSLLESLRLEFHSATSRSRRGNGNGEGTSKSSSSQHAAPLMSEDDENRAAVLVKQYTAHHDIGLFSDHRPVTAVFAVRFDWKLTDRGGVIGGGGGVGNGLFQTKSHRTAGERWGPLDKVLERM</sequence>
<feature type="compositionally biased region" description="Low complexity" evidence="1">
    <location>
        <begin position="153"/>
        <end position="172"/>
    </location>
</feature>
<feature type="compositionally biased region" description="Basic residues" evidence="1">
    <location>
        <begin position="238"/>
        <end position="257"/>
    </location>
</feature>
<dbReference type="Proteomes" id="UP000823405">
    <property type="component" value="Unassembled WGS sequence"/>
</dbReference>
<evidence type="ECO:0000313" key="3">
    <source>
        <dbReference type="EMBL" id="KAG0313173.1"/>
    </source>
</evidence>
<feature type="region of interest" description="Disordered" evidence="1">
    <location>
        <begin position="45"/>
        <end position="97"/>
    </location>
</feature>
<feature type="region of interest" description="Disordered" evidence="1">
    <location>
        <begin position="612"/>
        <end position="698"/>
    </location>
</feature>
<feature type="compositionally biased region" description="Polar residues" evidence="1">
    <location>
        <begin position="762"/>
        <end position="774"/>
    </location>
</feature>
<feature type="compositionally biased region" description="Polar residues" evidence="1">
    <location>
        <begin position="998"/>
        <end position="1007"/>
    </location>
</feature>
<feature type="compositionally biased region" description="Low complexity" evidence="1">
    <location>
        <begin position="211"/>
        <end position="227"/>
    </location>
</feature>
<dbReference type="InterPro" id="IPR046985">
    <property type="entry name" value="IP5"/>
</dbReference>
<dbReference type="OrthoDB" id="405996at2759"/>
<dbReference type="SUPFAM" id="SSF56219">
    <property type="entry name" value="DNase I-like"/>
    <property type="match status" value="1"/>
</dbReference>
<dbReference type="EMBL" id="JAAAIN010000540">
    <property type="protein sequence ID" value="KAG0313173.1"/>
    <property type="molecule type" value="Genomic_DNA"/>
</dbReference>
<feature type="compositionally biased region" description="Polar residues" evidence="1">
    <location>
        <begin position="260"/>
        <end position="271"/>
    </location>
</feature>
<feature type="region of interest" description="Disordered" evidence="1">
    <location>
        <begin position="984"/>
        <end position="1014"/>
    </location>
</feature>
<comment type="caution">
    <text evidence="3">The sequence shown here is derived from an EMBL/GenBank/DDBJ whole genome shotgun (WGS) entry which is preliminary data.</text>
</comment>